<evidence type="ECO:0000256" key="1">
    <source>
        <dbReference type="SAM" id="MobiDB-lite"/>
    </source>
</evidence>
<feature type="region of interest" description="Disordered" evidence="1">
    <location>
        <begin position="76"/>
        <end position="106"/>
    </location>
</feature>
<protein>
    <submittedName>
        <fullName evidence="2">Uncharacterized protein</fullName>
    </submittedName>
</protein>
<keyword evidence="3" id="KW-1185">Reference proteome</keyword>
<organism evidence="2 3">
    <name type="scientific">Cordylochernes scorpioides</name>
    <dbReference type="NCBI Taxonomy" id="51811"/>
    <lineage>
        <taxon>Eukaryota</taxon>
        <taxon>Metazoa</taxon>
        <taxon>Ecdysozoa</taxon>
        <taxon>Arthropoda</taxon>
        <taxon>Chelicerata</taxon>
        <taxon>Arachnida</taxon>
        <taxon>Pseudoscorpiones</taxon>
        <taxon>Cheliferoidea</taxon>
        <taxon>Chernetidae</taxon>
        <taxon>Cordylochernes</taxon>
    </lineage>
</organism>
<sequence length="139" mass="16336">MYIFYRACLFSIHLGEESLWFLKKYVSELPRGRRVKLRGVLWQAAVSRGRTADYRRRQSTSWKILEETREANKAQNQAMQAQNQETREAIQTQNRETREAIQAQNQAHQVQNQETSEALQAQHQGLKEILGLKFKCLKD</sequence>
<accession>A0ABY6LND7</accession>
<dbReference type="EMBL" id="CP092882">
    <property type="protein sequence ID" value="UYV81707.1"/>
    <property type="molecule type" value="Genomic_DNA"/>
</dbReference>
<proteinExistence type="predicted"/>
<evidence type="ECO:0000313" key="3">
    <source>
        <dbReference type="Proteomes" id="UP001235939"/>
    </source>
</evidence>
<evidence type="ECO:0000313" key="2">
    <source>
        <dbReference type="EMBL" id="UYV81707.1"/>
    </source>
</evidence>
<dbReference type="Proteomes" id="UP001235939">
    <property type="component" value="Chromosome 20"/>
</dbReference>
<name>A0ABY6LND7_9ARAC</name>
<reference evidence="2 3" key="1">
    <citation type="submission" date="2022-01" db="EMBL/GenBank/DDBJ databases">
        <title>A chromosomal length assembly of Cordylochernes scorpioides.</title>
        <authorList>
            <person name="Zeh D."/>
            <person name="Zeh J."/>
        </authorList>
    </citation>
    <scope>NUCLEOTIDE SEQUENCE [LARGE SCALE GENOMIC DNA]</scope>
    <source>
        <strain evidence="2">IN4F17</strain>
        <tissue evidence="2">Whole Body</tissue>
    </source>
</reference>
<gene>
    <name evidence="2" type="ORF">LAZ67_20002060</name>
</gene>